<proteinExistence type="predicted"/>
<dbReference type="PANTHER" id="PTHR34190:SF10">
    <property type="entry name" value="TERNARY COMPLEX FACTOR MIP1 LEUCINE-ZIPPER DOMAIN-CONTAINING PROTEIN"/>
    <property type="match status" value="1"/>
</dbReference>
<name>A0A833QZH3_9POAL</name>
<organism evidence="2 3">
    <name type="scientific">Carex littledalei</name>
    <dbReference type="NCBI Taxonomy" id="544730"/>
    <lineage>
        <taxon>Eukaryota</taxon>
        <taxon>Viridiplantae</taxon>
        <taxon>Streptophyta</taxon>
        <taxon>Embryophyta</taxon>
        <taxon>Tracheophyta</taxon>
        <taxon>Spermatophyta</taxon>
        <taxon>Magnoliopsida</taxon>
        <taxon>Liliopsida</taxon>
        <taxon>Poales</taxon>
        <taxon>Cyperaceae</taxon>
        <taxon>Cyperoideae</taxon>
        <taxon>Cariceae</taxon>
        <taxon>Carex</taxon>
        <taxon>Carex subgen. Euthyceras</taxon>
    </lineage>
</organism>
<comment type="caution">
    <text evidence="2">The sequence shown here is derived from an EMBL/GenBank/DDBJ whole genome shotgun (WGS) entry which is preliminary data.</text>
</comment>
<keyword evidence="3" id="KW-1185">Reference proteome</keyword>
<gene>
    <name evidence="2" type="ORF">FCM35_KLT07741</name>
</gene>
<evidence type="ECO:0000313" key="3">
    <source>
        <dbReference type="Proteomes" id="UP000623129"/>
    </source>
</evidence>
<dbReference type="Proteomes" id="UP000623129">
    <property type="component" value="Unassembled WGS sequence"/>
</dbReference>
<accession>A0A833QZH3</accession>
<feature type="region of interest" description="Disordered" evidence="1">
    <location>
        <begin position="107"/>
        <end position="153"/>
    </location>
</feature>
<reference evidence="2" key="1">
    <citation type="submission" date="2020-01" db="EMBL/GenBank/DDBJ databases">
        <title>Genome sequence of Kobresia littledalei, the first chromosome-level genome in the family Cyperaceae.</title>
        <authorList>
            <person name="Qu G."/>
        </authorList>
    </citation>
    <scope>NUCLEOTIDE SEQUENCE</scope>
    <source>
        <strain evidence="2">C.B.Clarke</strain>
        <tissue evidence="2">Leaf</tissue>
    </source>
</reference>
<feature type="compositionally biased region" description="Basic and acidic residues" evidence="1">
    <location>
        <begin position="118"/>
        <end position="139"/>
    </location>
</feature>
<dbReference type="OrthoDB" id="783251at2759"/>
<evidence type="ECO:0000313" key="2">
    <source>
        <dbReference type="EMBL" id="KAF3327623.1"/>
    </source>
</evidence>
<dbReference type="EMBL" id="SWLB01000017">
    <property type="protein sequence ID" value="KAF3327623.1"/>
    <property type="molecule type" value="Genomic_DNA"/>
</dbReference>
<protein>
    <submittedName>
        <fullName evidence="2">Uncharacterized protein</fullName>
    </submittedName>
</protein>
<dbReference type="AlphaFoldDB" id="A0A833QZH3"/>
<dbReference type="PANTHER" id="PTHR34190">
    <property type="entry name" value="EXPRESSED PROTEIN"/>
    <property type="match status" value="1"/>
</dbReference>
<sequence length="166" mass="19654">MEHNETQKQINLPVIQRLDRLDHMLNYIEAQKNLPVPTEEINNDPCKDLSSVLEEVPLKGSLMERVTSLERRVVKLTQGLEEERSELFKKLTVKGCKCTLEEKLQEAKQATQIEDHDEISMQDKEHEEKEKEMHEFDGKKRQRKSERKINPNSRYRKWVASIPTWC</sequence>
<evidence type="ECO:0000256" key="1">
    <source>
        <dbReference type="SAM" id="MobiDB-lite"/>
    </source>
</evidence>